<evidence type="ECO:0000313" key="1">
    <source>
        <dbReference type="EMBL" id="CAK5086026.1"/>
    </source>
</evidence>
<organism evidence="1 2">
    <name type="scientific">Meloidogyne enterolobii</name>
    <name type="common">Root-knot nematode worm</name>
    <name type="synonym">Meloidogyne mayaguensis</name>
    <dbReference type="NCBI Taxonomy" id="390850"/>
    <lineage>
        <taxon>Eukaryota</taxon>
        <taxon>Metazoa</taxon>
        <taxon>Ecdysozoa</taxon>
        <taxon>Nematoda</taxon>
        <taxon>Chromadorea</taxon>
        <taxon>Rhabditida</taxon>
        <taxon>Tylenchina</taxon>
        <taxon>Tylenchomorpha</taxon>
        <taxon>Tylenchoidea</taxon>
        <taxon>Meloidogynidae</taxon>
        <taxon>Meloidogyninae</taxon>
        <taxon>Meloidogyne</taxon>
    </lineage>
</organism>
<evidence type="ECO:0000313" key="2">
    <source>
        <dbReference type="Proteomes" id="UP001497535"/>
    </source>
</evidence>
<name>A0ACB1A6E8_MELEN</name>
<protein>
    <submittedName>
        <fullName evidence="1">Uncharacterized protein</fullName>
    </submittedName>
</protein>
<dbReference type="EMBL" id="CAVMJV010000059">
    <property type="protein sequence ID" value="CAK5086026.1"/>
    <property type="molecule type" value="Genomic_DNA"/>
</dbReference>
<reference evidence="1" key="1">
    <citation type="submission" date="2023-11" db="EMBL/GenBank/DDBJ databases">
        <authorList>
            <person name="Poullet M."/>
        </authorList>
    </citation>
    <scope>NUCLEOTIDE SEQUENCE</scope>
    <source>
        <strain evidence="1">E1834</strain>
    </source>
</reference>
<gene>
    <name evidence="1" type="ORF">MENTE1834_LOCUS33508</name>
</gene>
<proteinExistence type="predicted"/>
<sequence>MLFLSKFFQKTTKISFTFYLLATFSNAFCPPGCECNDELLTVFCDFSGINAVPILLNPMLKSLTIKNSNGLKLDTFSIALYQELEYLDISDSQINLIPPGFISQMGKLKYLSLRGNRLKLIDDQMFGNGQNNREKSKQSLEHLDLSNNQIERISPNSFQLLSSLSTLNISFNQLHFLSERTFLGLNKLKILDLTRNRISKLEKIKIKKEGINLDKSLFEGIENLEELKLAGNLLAELPPNLFHSLPSLIKLDLSSNLISYISSDAFNGLKELRELRLEKNLLSSFVSESGNNKIPTETKIKNLFPQKLEFLDLSGNSWMKVNFISNFK</sequence>
<keyword evidence="2" id="KW-1185">Reference proteome</keyword>
<accession>A0ACB1A6E8</accession>
<dbReference type="Proteomes" id="UP001497535">
    <property type="component" value="Unassembled WGS sequence"/>
</dbReference>
<comment type="caution">
    <text evidence="1">The sequence shown here is derived from an EMBL/GenBank/DDBJ whole genome shotgun (WGS) entry which is preliminary data.</text>
</comment>